<proteinExistence type="predicted"/>
<keyword evidence="3" id="KW-0238">DNA-binding</keyword>
<keyword evidence="5" id="KW-0539">Nucleus</keyword>
<feature type="non-terminal residue" evidence="7">
    <location>
        <position position="1"/>
    </location>
</feature>
<dbReference type="STRING" id="5539.A0A3E2H5R2"/>
<evidence type="ECO:0000256" key="6">
    <source>
        <dbReference type="SAM" id="Coils"/>
    </source>
</evidence>
<dbReference type="OrthoDB" id="4454541at2759"/>
<dbReference type="SUPFAM" id="SSF56801">
    <property type="entry name" value="Acetyl-CoA synthetase-like"/>
    <property type="match status" value="1"/>
</dbReference>
<dbReference type="EMBL" id="NCSJ02000153">
    <property type="protein sequence ID" value="RFU28724.1"/>
    <property type="molecule type" value="Genomic_DNA"/>
</dbReference>
<evidence type="ECO:0000256" key="3">
    <source>
        <dbReference type="ARBA" id="ARBA00023125"/>
    </source>
</evidence>
<dbReference type="PANTHER" id="PTHR31845">
    <property type="entry name" value="FINGER DOMAIN PROTEIN, PUTATIVE-RELATED"/>
    <property type="match status" value="1"/>
</dbReference>
<dbReference type="Proteomes" id="UP000258309">
    <property type="component" value="Unassembled WGS sequence"/>
</dbReference>
<comment type="subcellular location">
    <subcellularLocation>
        <location evidence="1">Nucleus</location>
    </subcellularLocation>
</comment>
<dbReference type="CDD" id="cd12148">
    <property type="entry name" value="fungal_TF_MHR"/>
    <property type="match status" value="1"/>
</dbReference>
<keyword evidence="2" id="KW-0805">Transcription regulation</keyword>
<keyword evidence="8" id="KW-1185">Reference proteome</keyword>
<sequence>MLSLSKLLDPKTAKKYYYGKSYAEAENDPFMIIHTSGTTGNPKPLFYTNGCVAAYDAQRYMPEDDGPLWWHLITGKTIFSPMPTLHVRITFEDGQNYNADNTSTGSRNIHLLDPSHFFDAMVVLGPGTKPLSSNLVEELEFIMFTGAPLSKGTGDVLARHVKLHSTIGSTEVGVFPVNLAGSEDWQYFHFHPYFGHRMEPHRNGDGYELVLHYDPDLHRFQSVFHLYPQAAQYRTKDLFTPHPTKKNLWKYLGRIDDLIILSHGEDLNPIEMEKAIMQDSRVTTVVIGGQGWAAPFVIVEMVDHAPVDDRDREKFVDQIWPSFIEANKKCSQKHARHVELPRRLEQLEERMHSLSNQITDASTAVTLLQLQQRQQIQDIELKSQSSSNYQQPQPQPQPQQQTIMNVVLSPVSHVDFPERLQVTSTVSLESGNAQPDVQRNNPITPNFTLNSRTYQPVSSSKLKRGYFELRVEPSLDVVTKGLISKQDAELYFRTFFQGCDSYVPVFSSDIDTFDSVRSRSGMLFDSICAVGCRAQLGPASEQYQSLSNMTKDPICKVMLGDAPRTIETIQALLVDACYSEKGWVLTSLALKLALELNLPNAYPQLLARVLDDSRMGNDMDRDDALFRKARVWFGIFVLEHILSIDSGKQPGIKAGEEMRRCRILLKHPACTTLDFRLLAQVELNSIRALAHERLSAGPGISLSDQELSEIAQGIRIDLSVWLSDWINLVDSHIKKEDERANLLVNLKIQRDWSEMVMLCKGLQGVGMENVVVEKCERALRGNTAQSNNRNSPEGEDIETMDAEMDFQSYAPKEFTLDWNFPGLKFCWIPFWFGELFMDFGSGF</sequence>
<dbReference type="InterPro" id="IPR042099">
    <property type="entry name" value="ANL_N_sf"/>
</dbReference>
<dbReference type="Pfam" id="PF23562">
    <property type="entry name" value="AMP-binding_C_3"/>
    <property type="match status" value="1"/>
</dbReference>
<evidence type="ECO:0000313" key="7">
    <source>
        <dbReference type="EMBL" id="RFU28724.1"/>
    </source>
</evidence>
<dbReference type="GO" id="GO:0000981">
    <property type="term" value="F:DNA-binding transcription factor activity, RNA polymerase II-specific"/>
    <property type="evidence" value="ECO:0007669"/>
    <property type="project" value="TreeGrafter"/>
</dbReference>
<dbReference type="GO" id="GO:0005634">
    <property type="term" value="C:nucleus"/>
    <property type="evidence" value="ECO:0007669"/>
    <property type="project" value="UniProtKB-SubCell"/>
</dbReference>
<evidence type="ECO:0000313" key="8">
    <source>
        <dbReference type="Proteomes" id="UP000258309"/>
    </source>
</evidence>
<dbReference type="GO" id="GO:0000976">
    <property type="term" value="F:transcription cis-regulatory region binding"/>
    <property type="evidence" value="ECO:0007669"/>
    <property type="project" value="TreeGrafter"/>
</dbReference>
<keyword evidence="4" id="KW-0804">Transcription</keyword>
<reference evidence="7 8" key="1">
    <citation type="submission" date="2018-05" db="EMBL/GenBank/DDBJ databases">
        <title>Draft genome sequence of Scytalidium lignicola DSM 105466, a ubiquitous saprotrophic fungus.</title>
        <authorList>
            <person name="Buettner E."/>
            <person name="Gebauer A.M."/>
            <person name="Hofrichter M."/>
            <person name="Liers C."/>
            <person name="Kellner H."/>
        </authorList>
    </citation>
    <scope>NUCLEOTIDE SEQUENCE [LARGE SCALE GENOMIC DNA]</scope>
    <source>
        <strain evidence="7 8">DSM 105466</strain>
    </source>
</reference>
<accession>A0A3E2H5R2</accession>
<evidence type="ECO:0000256" key="5">
    <source>
        <dbReference type="ARBA" id="ARBA00023242"/>
    </source>
</evidence>
<feature type="coiled-coil region" evidence="6">
    <location>
        <begin position="337"/>
        <end position="364"/>
    </location>
</feature>
<gene>
    <name evidence="7" type="ORF">B7463_g7629</name>
</gene>
<dbReference type="InterPro" id="IPR020845">
    <property type="entry name" value="AMP-binding_CS"/>
</dbReference>
<evidence type="ECO:0000256" key="1">
    <source>
        <dbReference type="ARBA" id="ARBA00004123"/>
    </source>
</evidence>
<comment type="caution">
    <text evidence="7">The sequence shown here is derived from an EMBL/GenBank/DDBJ whole genome shotgun (WGS) entry which is preliminary data.</text>
</comment>
<protein>
    <recommendedName>
        <fullName evidence="9">AMP-dependent synthetase/ligase domain-containing protein</fullName>
    </recommendedName>
</protein>
<evidence type="ECO:0008006" key="9">
    <source>
        <dbReference type="Google" id="ProtNLM"/>
    </source>
</evidence>
<keyword evidence="6" id="KW-0175">Coiled coil</keyword>
<name>A0A3E2H5R2_SCYLI</name>
<evidence type="ECO:0000256" key="2">
    <source>
        <dbReference type="ARBA" id="ARBA00023015"/>
    </source>
</evidence>
<organism evidence="7 8">
    <name type="scientific">Scytalidium lignicola</name>
    <name type="common">Hyphomycete</name>
    <dbReference type="NCBI Taxonomy" id="5539"/>
    <lineage>
        <taxon>Eukaryota</taxon>
        <taxon>Fungi</taxon>
        <taxon>Dikarya</taxon>
        <taxon>Ascomycota</taxon>
        <taxon>Pezizomycotina</taxon>
        <taxon>Leotiomycetes</taxon>
        <taxon>Leotiomycetes incertae sedis</taxon>
        <taxon>Scytalidium</taxon>
    </lineage>
</organism>
<dbReference type="Gene3D" id="3.40.50.12780">
    <property type="entry name" value="N-terminal domain of ligase-like"/>
    <property type="match status" value="1"/>
</dbReference>
<evidence type="ECO:0000256" key="4">
    <source>
        <dbReference type="ARBA" id="ARBA00023163"/>
    </source>
</evidence>
<dbReference type="PROSITE" id="PS00455">
    <property type="entry name" value="AMP_BINDING"/>
    <property type="match status" value="1"/>
</dbReference>
<dbReference type="AlphaFoldDB" id="A0A3E2H5R2"/>
<dbReference type="InterPro" id="IPR051089">
    <property type="entry name" value="prtT"/>
</dbReference>
<dbReference type="PANTHER" id="PTHR31845:SF33">
    <property type="entry name" value="ZN(II)2CYS6 TRANSCRIPTION FACTOR (EUROFUNG)"/>
    <property type="match status" value="1"/>
</dbReference>
<feature type="non-terminal residue" evidence="7">
    <location>
        <position position="843"/>
    </location>
</feature>